<reference evidence="3 4" key="1">
    <citation type="journal article" date="2011" name="Stand. Genomic Sci.">
        <title>Complete genome sequence of Deinococcus maricopensis type strain (LB-34).</title>
        <authorList>
            <person name="Pukall R."/>
            <person name="Zeytun A."/>
            <person name="Lucas S."/>
            <person name="Lapidus A."/>
            <person name="Hammon N."/>
            <person name="Deshpande S."/>
            <person name="Nolan M."/>
            <person name="Cheng J.F."/>
            <person name="Pitluck S."/>
            <person name="Liolios K."/>
            <person name="Pagani I."/>
            <person name="Mikhailova N."/>
            <person name="Ivanova N."/>
            <person name="Mavromatis K."/>
            <person name="Pati A."/>
            <person name="Tapia R."/>
            <person name="Han C."/>
            <person name="Goodwin L."/>
            <person name="Chen A."/>
            <person name="Palaniappan K."/>
            <person name="Land M."/>
            <person name="Hauser L."/>
            <person name="Chang Y.J."/>
            <person name="Jeffries C.D."/>
            <person name="Brambilla E.M."/>
            <person name="Rohde M."/>
            <person name="Goker M."/>
            <person name="Detter J.C."/>
            <person name="Woyke T."/>
            <person name="Bristow J."/>
            <person name="Eisen J.A."/>
            <person name="Markowitz V."/>
            <person name="Hugenholtz P."/>
            <person name="Kyrpides N.C."/>
            <person name="Klenk H.P."/>
        </authorList>
    </citation>
    <scope>NUCLEOTIDE SEQUENCE [LARGE SCALE GENOMIC DNA]</scope>
    <source>
        <strain evidence="4">DSM 21211 / LMG 22137 / NRRL B-23946 / LB-34</strain>
    </source>
</reference>
<evidence type="ECO:0000259" key="2">
    <source>
        <dbReference type="Pfam" id="PF03372"/>
    </source>
</evidence>
<dbReference type="PANTHER" id="PTHR14859:SF15">
    <property type="entry name" value="ENDONUCLEASE_EXONUCLEASE_PHOSPHATASE DOMAIN-CONTAINING PROTEIN"/>
    <property type="match status" value="1"/>
</dbReference>
<evidence type="ECO:0000256" key="1">
    <source>
        <dbReference type="SAM" id="Phobius"/>
    </source>
</evidence>
<protein>
    <submittedName>
        <fullName evidence="3">Endonuclease/exonuclease/phosphatase</fullName>
    </submittedName>
</protein>
<accession>E8U3K3</accession>
<dbReference type="PANTHER" id="PTHR14859">
    <property type="entry name" value="CALCOFLUOR WHITE HYPERSENSITIVE PROTEIN PRECURSOR"/>
    <property type="match status" value="1"/>
</dbReference>
<feature type="transmembrane region" description="Helical" evidence="1">
    <location>
        <begin position="64"/>
        <end position="81"/>
    </location>
</feature>
<dbReference type="SUPFAM" id="SSF56219">
    <property type="entry name" value="DNase I-like"/>
    <property type="match status" value="1"/>
</dbReference>
<dbReference type="KEGG" id="dmr:Deima_2998"/>
<dbReference type="GO" id="GO:0006506">
    <property type="term" value="P:GPI anchor biosynthetic process"/>
    <property type="evidence" value="ECO:0007669"/>
    <property type="project" value="TreeGrafter"/>
</dbReference>
<dbReference type="Proteomes" id="UP000008635">
    <property type="component" value="Chromosome"/>
</dbReference>
<keyword evidence="1" id="KW-0812">Transmembrane</keyword>
<dbReference type="InterPro" id="IPR036691">
    <property type="entry name" value="Endo/exonu/phosph_ase_sf"/>
</dbReference>
<feature type="transmembrane region" description="Helical" evidence="1">
    <location>
        <begin position="37"/>
        <end position="57"/>
    </location>
</feature>
<organism evidence="3 4">
    <name type="scientific">Deinococcus maricopensis (strain DSM 21211 / LMG 22137 / NRRL B-23946 / LB-34)</name>
    <dbReference type="NCBI Taxonomy" id="709986"/>
    <lineage>
        <taxon>Bacteria</taxon>
        <taxon>Thermotogati</taxon>
        <taxon>Deinococcota</taxon>
        <taxon>Deinococci</taxon>
        <taxon>Deinococcales</taxon>
        <taxon>Deinococcaceae</taxon>
        <taxon>Deinococcus</taxon>
    </lineage>
</organism>
<keyword evidence="1" id="KW-0472">Membrane</keyword>
<dbReference type="GO" id="GO:0016020">
    <property type="term" value="C:membrane"/>
    <property type="evidence" value="ECO:0007669"/>
    <property type="project" value="GOC"/>
</dbReference>
<dbReference type="RefSeq" id="WP_013558130.1">
    <property type="nucleotide sequence ID" value="NC_014958.1"/>
</dbReference>
<reference evidence="4" key="2">
    <citation type="submission" date="2011-01" db="EMBL/GenBank/DDBJ databases">
        <title>The complete genome of Deinococcus maricopensis DSM 21211.</title>
        <authorList>
            <consortium name="US DOE Joint Genome Institute (JGI-PGF)"/>
            <person name="Lucas S."/>
            <person name="Copeland A."/>
            <person name="Lapidus A."/>
            <person name="Goodwin L."/>
            <person name="Pitluck S."/>
            <person name="Kyrpides N."/>
            <person name="Mavromatis K."/>
            <person name="Pagani I."/>
            <person name="Ivanova N."/>
            <person name="Ovchinnikova G."/>
            <person name="Zeytun A."/>
            <person name="Detter J.C."/>
            <person name="Han C."/>
            <person name="Land M."/>
            <person name="Hauser L."/>
            <person name="Markowitz V."/>
            <person name="Cheng J.-F."/>
            <person name="Hugenholtz P."/>
            <person name="Woyke T."/>
            <person name="Wu D."/>
            <person name="Pukall R."/>
            <person name="Gehrich-Schroeter G."/>
            <person name="Brambilla E."/>
            <person name="Klenk H.-P."/>
            <person name="Eisen J.A."/>
        </authorList>
    </citation>
    <scope>NUCLEOTIDE SEQUENCE [LARGE SCALE GENOMIC DNA]</scope>
    <source>
        <strain evidence="4">DSM 21211 / LMG 22137 / NRRL B-23946 / LB-34</strain>
    </source>
</reference>
<keyword evidence="1" id="KW-1133">Transmembrane helix</keyword>
<gene>
    <name evidence="3" type="ordered locus">Deima_2998</name>
</gene>
<feature type="domain" description="Endonuclease/exonuclease/phosphatase" evidence="2">
    <location>
        <begin position="96"/>
        <end position="298"/>
    </location>
</feature>
<keyword evidence="3" id="KW-0269">Exonuclease</keyword>
<dbReference type="eggNOG" id="COG3021">
    <property type="taxonomic scope" value="Bacteria"/>
</dbReference>
<dbReference type="Pfam" id="PF03372">
    <property type="entry name" value="Exo_endo_phos"/>
    <property type="match status" value="1"/>
</dbReference>
<name>E8U3K3_DEIML</name>
<dbReference type="STRING" id="709986.Deima_2998"/>
<dbReference type="HOGENOM" id="CLU_069581_0_0_0"/>
<keyword evidence="3" id="KW-0540">Nuclease</keyword>
<sequence precursor="true">MSAGPVKFAWGLVAVLLAVWALTTFVAERTVPTLLLTYFVLPQVWLVPTVAALLLGAWRRDGRAVLGGAVATALALLLVGWEVPSPSPGSRSFRLMTYNIARGTGGAAELARVISRAEPDVVCLQETNTVLPGVLRDLERRLPGYAAARSREVVVLSRFPVTGVQDRALPDTTRRLLRATVRVRGQPVTLLNLHFTTVLWRGGWAGARDRRAAQVRAVLQVARQTRGPVVACGDFNTPPRGLVDAALREQFSNAFAQAGAGFGYTFPARAPLVRIDHVWLRRASAVAAFVPDARASDHRPLVVDVTLRR</sequence>
<dbReference type="InterPro" id="IPR005135">
    <property type="entry name" value="Endo/exonuclease/phosphatase"/>
</dbReference>
<keyword evidence="3" id="KW-0255">Endonuclease</keyword>
<dbReference type="GO" id="GO:0004527">
    <property type="term" value="F:exonuclease activity"/>
    <property type="evidence" value="ECO:0007669"/>
    <property type="project" value="UniProtKB-KW"/>
</dbReference>
<dbReference type="EMBL" id="CP002454">
    <property type="protein sequence ID" value="ADV68627.1"/>
    <property type="molecule type" value="Genomic_DNA"/>
</dbReference>
<dbReference type="AlphaFoldDB" id="E8U3K3"/>
<dbReference type="Gene3D" id="3.60.10.10">
    <property type="entry name" value="Endonuclease/exonuclease/phosphatase"/>
    <property type="match status" value="1"/>
</dbReference>
<dbReference type="InterPro" id="IPR051916">
    <property type="entry name" value="GPI-anchor_lipid_remodeler"/>
</dbReference>
<keyword evidence="4" id="KW-1185">Reference proteome</keyword>
<evidence type="ECO:0000313" key="3">
    <source>
        <dbReference type="EMBL" id="ADV68627.1"/>
    </source>
</evidence>
<dbReference type="GO" id="GO:0004519">
    <property type="term" value="F:endonuclease activity"/>
    <property type="evidence" value="ECO:0007669"/>
    <property type="project" value="UniProtKB-KW"/>
</dbReference>
<evidence type="ECO:0000313" key="4">
    <source>
        <dbReference type="Proteomes" id="UP000008635"/>
    </source>
</evidence>
<dbReference type="OrthoDB" id="9813425at2"/>
<keyword evidence="3" id="KW-0378">Hydrolase</keyword>
<proteinExistence type="predicted"/>